<name>A0ABY7TA23_9SPHI</name>
<evidence type="ECO:0000313" key="2">
    <source>
        <dbReference type="Proteomes" id="UP001216139"/>
    </source>
</evidence>
<dbReference type="EMBL" id="CP117167">
    <property type="protein sequence ID" value="WCT13181.1"/>
    <property type="molecule type" value="Genomic_DNA"/>
</dbReference>
<proteinExistence type="predicted"/>
<protein>
    <submittedName>
        <fullName evidence="1">Uncharacterized protein</fullName>
    </submittedName>
</protein>
<dbReference type="RefSeq" id="WP_273631454.1">
    <property type="nucleotide sequence ID" value="NZ_CP117167.1"/>
</dbReference>
<accession>A0ABY7TA23</accession>
<reference evidence="1 2" key="1">
    <citation type="submission" date="2023-02" db="EMBL/GenBank/DDBJ databases">
        <title>Genome sequence of Mucilaginibacter jinjuensis strain KACC 16571.</title>
        <authorList>
            <person name="Kim S."/>
            <person name="Heo J."/>
            <person name="Kwon S.-W."/>
        </authorList>
    </citation>
    <scope>NUCLEOTIDE SEQUENCE [LARGE SCALE GENOMIC DNA]</scope>
    <source>
        <strain evidence="1 2">KACC 16571</strain>
    </source>
</reference>
<evidence type="ECO:0000313" key="1">
    <source>
        <dbReference type="EMBL" id="WCT13181.1"/>
    </source>
</evidence>
<dbReference type="Proteomes" id="UP001216139">
    <property type="component" value="Chromosome"/>
</dbReference>
<sequence>MKHFLNSLLVLIIILNICSCKTQADLKKRIYTEIDAIDNNIDNKILKDFSMRDSIFDIGIQTDLNSLNNDADQLKNHDLRKKIKTYTALANKIVLLHEDTRMNYTTLGQILGIYTQSAVDVKEKLAPYKVSK</sequence>
<gene>
    <name evidence="1" type="ORF">PQO05_04440</name>
</gene>
<keyword evidence="2" id="KW-1185">Reference proteome</keyword>
<organism evidence="1 2">
    <name type="scientific">Mucilaginibacter jinjuensis</name>
    <dbReference type="NCBI Taxonomy" id="1176721"/>
    <lineage>
        <taxon>Bacteria</taxon>
        <taxon>Pseudomonadati</taxon>
        <taxon>Bacteroidota</taxon>
        <taxon>Sphingobacteriia</taxon>
        <taxon>Sphingobacteriales</taxon>
        <taxon>Sphingobacteriaceae</taxon>
        <taxon>Mucilaginibacter</taxon>
    </lineage>
</organism>